<comment type="caution">
    <text evidence="4">The sequence shown here is derived from an EMBL/GenBank/DDBJ whole genome shotgun (WGS) entry which is preliminary data.</text>
</comment>
<feature type="compositionally biased region" description="Low complexity" evidence="2">
    <location>
        <begin position="123"/>
        <end position="141"/>
    </location>
</feature>
<protein>
    <recommendedName>
        <fullName evidence="6">Fucose-specific lectin</fullName>
    </recommendedName>
</protein>
<keyword evidence="3" id="KW-0472">Membrane</keyword>
<proteinExistence type="inferred from homology"/>
<dbReference type="AlphaFoldDB" id="A0A8H3IIF8"/>
<feature type="transmembrane region" description="Helical" evidence="3">
    <location>
        <begin position="90"/>
        <end position="112"/>
    </location>
</feature>
<keyword evidence="5" id="KW-1185">Reference proteome</keyword>
<evidence type="ECO:0000256" key="1">
    <source>
        <dbReference type="ARBA" id="ARBA00009042"/>
    </source>
</evidence>
<accession>A0A8H3IIF8</accession>
<feature type="region of interest" description="Disordered" evidence="2">
    <location>
        <begin position="121"/>
        <end position="141"/>
    </location>
</feature>
<name>A0A8H3IIF8_9LECA</name>
<gene>
    <name evidence="4" type="ORF">IMSHALPRED_004778</name>
</gene>
<dbReference type="OrthoDB" id="5396810at2759"/>
<reference evidence="4" key="1">
    <citation type="submission" date="2021-03" db="EMBL/GenBank/DDBJ databases">
        <authorList>
            <person name="Tagirdzhanova G."/>
        </authorList>
    </citation>
    <scope>NUCLEOTIDE SEQUENCE</scope>
</reference>
<evidence type="ECO:0000256" key="3">
    <source>
        <dbReference type="SAM" id="Phobius"/>
    </source>
</evidence>
<dbReference type="EMBL" id="CAJPDT010000024">
    <property type="protein sequence ID" value="CAF9919958.1"/>
    <property type="molecule type" value="Genomic_DNA"/>
</dbReference>
<evidence type="ECO:0000256" key="2">
    <source>
        <dbReference type="SAM" id="MobiDB-lite"/>
    </source>
</evidence>
<dbReference type="Gene3D" id="2.120.10.70">
    <property type="entry name" value="Fucose-specific lectin"/>
    <property type="match status" value="1"/>
</dbReference>
<dbReference type="Pfam" id="PF07938">
    <property type="entry name" value="Fungal_lectin"/>
    <property type="match status" value="1"/>
</dbReference>
<evidence type="ECO:0000313" key="5">
    <source>
        <dbReference type="Proteomes" id="UP000664534"/>
    </source>
</evidence>
<evidence type="ECO:0008006" key="6">
    <source>
        <dbReference type="Google" id="ProtNLM"/>
    </source>
</evidence>
<evidence type="ECO:0000313" key="4">
    <source>
        <dbReference type="EMBL" id="CAF9919958.1"/>
    </source>
</evidence>
<sequence>MSAGQDSAHSTLEVVPRPFVYHVYHQEETLPTDLGKQVAPHSEKQVILEDGKQPIVDDGGLEVLAKNDSYAHGFGGHHVQAHRGSRKKRIVCGGIIGAIVILAAVLGTVFGLNQKSLATTPLTSHSNSSATSPPTTPARPSQRNIAAVSFAANSVNNTRVYFQDSVGHVMEAANSADNTTWSINDTGTSGKNGSAIAAAVISLFYLDSNNFVHEITYSPATGNWTSGALSSQGYTAMPNSSLTAMYNQCSLCANTTIIAFQDENGFIQIGNLTSDGWTLTQLGSALDPEMGSGLALQPFYLNGSEDQINLYHQKSDLNMSLASWKPAWKNNGVAGWSLDEQIYDAIPSGSPIAAASSYSNVSTGYETWIEVLSVSDDGVEVDTWSGAINDWLEQYENPSVMANLTGNRKDYGSVAVTATGSAFAVLKQDGQVDWIENWLVEDDMVDWTSAGNVDLGGAWG</sequence>
<keyword evidence="3" id="KW-1133">Transmembrane helix</keyword>
<keyword evidence="3" id="KW-0812">Transmembrane</keyword>
<comment type="similarity">
    <text evidence="1">Belongs to the fungal fucose-specific lectin family.</text>
</comment>
<dbReference type="Proteomes" id="UP000664534">
    <property type="component" value="Unassembled WGS sequence"/>
</dbReference>
<dbReference type="SUPFAM" id="SSF89372">
    <property type="entry name" value="Fucose-specific lectin"/>
    <property type="match status" value="1"/>
</dbReference>
<organism evidence="4 5">
    <name type="scientific">Imshaugia aleurites</name>
    <dbReference type="NCBI Taxonomy" id="172621"/>
    <lineage>
        <taxon>Eukaryota</taxon>
        <taxon>Fungi</taxon>
        <taxon>Dikarya</taxon>
        <taxon>Ascomycota</taxon>
        <taxon>Pezizomycotina</taxon>
        <taxon>Lecanoromycetes</taxon>
        <taxon>OSLEUM clade</taxon>
        <taxon>Lecanoromycetidae</taxon>
        <taxon>Lecanorales</taxon>
        <taxon>Lecanorineae</taxon>
        <taxon>Parmeliaceae</taxon>
        <taxon>Imshaugia</taxon>
    </lineage>
</organism>
<dbReference type="InterPro" id="IPR012475">
    <property type="entry name" value="Fungal_lectin"/>
</dbReference>